<evidence type="ECO:0000313" key="2">
    <source>
        <dbReference type="Proteomes" id="UP001054945"/>
    </source>
</evidence>
<dbReference type="Proteomes" id="UP001054945">
    <property type="component" value="Unassembled WGS sequence"/>
</dbReference>
<protein>
    <submittedName>
        <fullName evidence="1">Uncharacterized protein</fullName>
    </submittedName>
</protein>
<reference evidence="1 2" key="1">
    <citation type="submission" date="2021-06" db="EMBL/GenBank/DDBJ databases">
        <title>Caerostris extrusa draft genome.</title>
        <authorList>
            <person name="Kono N."/>
            <person name="Arakawa K."/>
        </authorList>
    </citation>
    <scope>NUCLEOTIDE SEQUENCE [LARGE SCALE GENOMIC DNA]</scope>
</reference>
<organism evidence="1 2">
    <name type="scientific">Caerostris extrusa</name>
    <name type="common">Bark spider</name>
    <name type="synonym">Caerostris bankana</name>
    <dbReference type="NCBI Taxonomy" id="172846"/>
    <lineage>
        <taxon>Eukaryota</taxon>
        <taxon>Metazoa</taxon>
        <taxon>Ecdysozoa</taxon>
        <taxon>Arthropoda</taxon>
        <taxon>Chelicerata</taxon>
        <taxon>Arachnida</taxon>
        <taxon>Araneae</taxon>
        <taxon>Araneomorphae</taxon>
        <taxon>Entelegynae</taxon>
        <taxon>Araneoidea</taxon>
        <taxon>Araneidae</taxon>
        <taxon>Caerostris</taxon>
    </lineage>
</organism>
<dbReference type="AlphaFoldDB" id="A0AAV4RW22"/>
<name>A0AAV4RW22_CAEEX</name>
<dbReference type="EMBL" id="BPLR01008421">
    <property type="protein sequence ID" value="GIY24566.1"/>
    <property type="molecule type" value="Genomic_DNA"/>
</dbReference>
<sequence>MGSDDLNKKPSGFQSLFTQPHCHPLPSLRTVLLCGGNKENNTTKEEKENASLAKSLLFFLGKGKNLLCDVRLTCLLKYKVAFYRKVIRIH</sequence>
<comment type="caution">
    <text evidence="1">The sequence shown here is derived from an EMBL/GenBank/DDBJ whole genome shotgun (WGS) entry which is preliminary data.</text>
</comment>
<proteinExistence type="predicted"/>
<evidence type="ECO:0000313" key="1">
    <source>
        <dbReference type="EMBL" id="GIY24566.1"/>
    </source>
</evidence>
<keyword evidence="2" id="KW-1185">Reference proteome</keyword>
<gene>
    <name evidence="1" type="ORF">CEXT_644251</name>
</gene>
<accession>A0AAV4RW22</accession>